<dbReference type="EMBL" id="CM047587">
    <property type="protein sequence ID" value="KAI9907581.1"/>
    <property type="molecule type" value="Genomic_DNA"/>
</dbReference>
<protein>
    <submittedName>
        <fullName evidence="1">Uncharacterized protein</fullName>
    </submittedName>
</protein>
<dbReference type="Proteomes" id="UP001163321">
    <property type="component" value="Chromosome 8"/>
</dbReference>
<accession>A0ACC0VQ31</accession>
<sequence length="85" mass="9667">MLLREASQHLPKRRKLVRSVLSLLFVSLHLVGIERSVRGQAYTTVVSVVIFTSAPQQKCRIQNGTHMSIGKYPSWMAPSFRPLFD</sequence>
<evidence type="ECO:0000313" key="2">
    <source>
        <dbReference type="Proteomes" id="UP001163321"/>
    </source>
</evidence>
<reference evidence="1 2" key="1">
    <citation type="journal article" date="2022" name="bioRxiv">
        <title>The genome of the oomycete Peronosclerospora sorghi, a cosmopolitan pathogen of maize and sorghum, is inflated with dispersed pseudogenes.</title>
        <authorList>
            <person name="Fletcher K."/>
            <person name="Martin F."/>
            <person name="Isakeit T."/>
            <person name="Cavanaugh K."/>
            <person name="Magill C."/>
            <person name="Michelmore R."/>
        </authorList>
    </citation>
    <scope>NUCLEOTIDE SEQUENCE [LARGE SCALE GENOMIC DNA]</scope>
    <source>
        <strain evidence="1">P6</strain>
    </source>
</reference>
<comment type="caution">
    <text evidence="1">The sequence shown here is derived from an EMBL/GenBank/DDBJ whole genome shotgun (WGS) entry which is preliminary data.</text>
</comment>
<gene>
    <name evidence="1" type="ORF">PsorP6_016462</name>
</gene>
<organism evidence="1 2">
    <name type="scientific">Peronosclerospora sorghi</name>
    <dbReference type="NCBI Taxonomy" id="230839"/>
    <lineage>
        <taxon>Eukaryota</taxon>
        <taxon>Sar</taxon>
        <taxon>Stramenopiles</taxon>
        <taxon>Oomycota</taxon>
        <taxon>Peronosporomycetes</taxon>
        <taxon>Peronosporales</taxon>
        <taxon>Peronosporaceae</taxon>
        <taxon>Peronosclerospora</taxon>
    </lineage>
</organism>
<proteinExistence type="predicted"/>
<keyword evidence="2" id="KW-1185">Reference proteome</keyword>
<name>A0ACC0VQ31_9STRA</name>
<evidence type="ECO:0000313" key="1">
    <source>
        <dbReference type="EMBL" id="KAI9907581.1"/>
    </source>
</evidence>